<feature type="region of interest" description="Disordered" evidence="7">
    <location>
        <begin position="558"/>
        <end position="604"/>
    </location>
</feature>
<evidence type="ECO:0000256" key="7">
    <source>
        <dbReference type="SAM" id="MobiDB-lite"/>
    </source>
</evidence>
<evidence type="ECO:0000256" key="2">
    <source>
        <dbReference type="ARBA" id="ARBA00005982"/>
    </source>
</evidence>
<feature type="transmembrane region" description="Helical" evidence="8">
    <location>
        <begin position="198"/>
        <end position="218"/>
    </location>
</feature>
<feature type="transmembrane region" description="Helical" evidence="8">
    <location>
        <begin position="128"/>
        <end position="148"/>
    </location>
</feature>
<gene>
    <name evidence="9" type="ORF">OLC1_LOCUS10994</name>
</gene>
<dbReference type="EMBL" id="OX459121">
    <property type="protein sequence ID" value="CAI9101401.1"/>
    <property type="molecule type" value="Genomic_DNA"/>
</dbReference>
<feature type="transmembrane region" description="Helical" evidence="8">
    <location>
        <begin position="59"/>
        <end position="77"/>
    </location>
</feature>
<feature type="compositionally biased region" description="Polar residues" evidence="7">
    <location>
        <begin position="560"/>
        <end position="577"/>
    </location>
</feature>
<comment type="similarity">
    <text evidence="2">Belongs to the major facilitator superfamily. Proton-dependent oligopeptide transporter (POT/PTR) (TC 2.A.17) family.</text>
</comment>
<feature type="transmembrane region" description="Helical" evidence="8">
    <location>
        <begin position="437"/>
        <end position="458"/>
    </location>
</feature>
<feature type="transmembrane region" description="Helical" evidence="8">
    <location>
        <begin position="357"/>
        <end position="377"/>
    </location>
</feature>
<evidence type="ECO:0000256" key="3">
    <source>
        <dbReference type="ARBA" id="ARBA00022692"/>
    </source>
</evidence>
<keyword evidence="10" id="KW-1185">Reference proteome</keyword>
<keyword evidence="4 8" id="KW-1133">Transmembrane helix</keyword>
<accession>A0AAV1D1E5</accession>
<feature type="transmembrane region" description="Helical" evidence="8">
    <location>
        <begin position="518"/>
        <end position="537"/>
    </location>
</feature>
<sequence>MDESAVNTSNMDGKGGFRAASFVFALVSLENMGFVANMVNLVLYFQIQLYFHVSAAANTVTNLMGSTFLLTIIGAFISDTYINRFKTTLYFGILEIVALVLMTIQARYKDLEPNPCPKSSCLSGGIAIMFYASLALLAMGSGGVRGALPALGADQFNQKDPKESKAIATYFNFLLLSTTLGATIGVTVIVWVANNKHWWPGFLISLLANFVGLVILAFGSRFYRIHLPGDSPLLRVVQVIVVAMKNWRLPVPKDAGQLYELSEKEVLASSKDPRIQHTDQFRWLDKAAIVRNNNAEPTPWTVCTVTQVEEVKVLARMFPIIASTIILNTCMAQLQTFSVTQGYFMDRYIRKFQVPASSIPVIPLIFMSILIPIYEYAFVPFARKYTKHPSGISQLQRVGVGLVLSVVSMAVAGFIEVKRKNHDTKYGKPMSVFWLSFQYGIFGIADMFSLVGLLEFFYKEAPLGMRSLSTSFTWLSLSFGYFLSSIFVDVINSITKRTSHDKRGWLEAQLLDENHLEYFFWFLAILSLLNFFNYLYWASWYKFKKVADQNPSDINDDARVQQQAEESLASGTETSRQALLEAPKVSTNTNDGDENANGKHDNGN</sequence>
<dbReference type="GO" id="GO:0022857">
    <property type="term" value="F:transmembrane transporter activity"/>
    <property type="evidence" value="ECO:0007669"/>
    <property type="project" value="InterPro"/>
</dbReference>
<keyword evidence="3 8" id="KW-0812">Transmembrane</keyword>
<dbReference type="Pfam" id="PF00854">
    <property type="entry name" value="PTR2"/>
    <property type="match status" value="1"/>
</dbReference>
<feature type="transmembrane region" description="Helical" evidence="8">
    <location>
        <begin position="398"/>
        <end position="417"/>
    </location>
</feature>
<reference evidence="9" key="1">
    <citation type="submission" date="2023-03" db="EMBL/GenBank/DDBJ databases">
        <authorList>
            <person name="Julca I."/>
        </authorList>
    </citation>
    <scope>NUCLEOTIDE SEQUENCE</scope>
</reference>
<dbReference type="PANTHER" id="PTHR11654">
    <property type="entry name" value="OLIGOPEPTIDE TRANSPORTER-RELATED"/>
    <property type="match status" value="1"/>
</dbReference>
<dbReference type="InterPro" id="IPR036259">
    <property type="entry name" value="MFS_trans_sf"/>
</dbReference>
<evidence type="ECO:0000313" key="9">
    <source>
        <dbReference type="EMBL" id="CAI9101401.1"/>
    </source>
</evidence>
<evidence type="ECO:0000256" key="6">
    <source>
        <dbReference type="ARBA" id="ARBA00044504"/>
    </source>
</evidence>
<keyword evidence="5 8" id="KW-0472">Membrane</keyword>
<dbReference type="Gene3D" id="1.20.1250.20">
    <property type="entry name" value="MFS general substrate transporter like domains"/>
    <property type="match status" value="1"/>
</dbReference>
<evidence type="ECO:0000256" key="8">
    <source>
        <dbReference type="SAM" id="Phobius"/>
    </source>
</evidence>
<evidence type="ECO:0000256" key="4">
    <source>
        <dbReference type="ARBA" id="ARBA00022989"/>
    </source>
</evidence>
<proteinExistence type="inferred from homology"/>
<evidence type="ECO:0000256" key="1">
    <source>
        <dbReference type="ARBA" id="ARBA00004141"/>
    </source>
</evidence>
<feature type="transmembrane region" description="Helical" evidence="8">
    <location>
        <begin position="89"/>
        <end position="108"/>
    </location>
</feature>
<protein>
    <submittedName>
        <fullName evidence="9">OLC1v1038714C1</fullName>
    </submittedName>
</protein>
<comment type="subcellular location">
    <subcellularLocation>
        <location evidence="1">Membrane</location>
        <topology evidence="1">Multi-pass membrane protein</topology>
    </subcellularLocation>
</comment>
<comment type="similarity">
    <text evidence="6">Belongs to the major facilitator superfamily. Phosphate:H(+) symporter (TC 2.A.1.9) family.</text>
</comment>
<name>A0AAV1D1E5_OLDCO</name>
<evidence type="ECO:0000256" key="5">
    <source>
        <dbReference type="ARBA" id="ARBA00023136"/>
    </source>
</evidence>
<dbReference type="AlphaFoldDB" id="A0AAV1D1E5"/>
<organism evidence="9 10">
    <name type="scientific">Oldenlandia corymbosa var. corymbosa</name>
    <dbReference type="NCBI Taxonomy" id="529605"/>
    <lineage>
        <taxon>Eukaryota</taxon>
        <taxon>Viridiplantae</taxon>
        <taxon>Streptophyta</taxon>
        <taxon>Embryophyta</taxon>
        <taxon>Tracheophyta</taxon>
        <taxon>Spermatophyta</taxon>
        <taxon>Magnoliopsida</taxon>
        <taxon>eudicotyledons</taxon>
        <taxon>Gunneridae</taxon>
        <taxon>Pentapetalae</taxon>
        <taxon>asterids</taxon>
        <taxon>lamiids</taxon>
        <taxon>Gentianales</taxon>
        <taxon>Rubiaceae</taxon>
        <taxon>Rubioideae</taxon>
        <taxon>Spermacoceae</taxon>
        <taxon>Hedyotis-Oldenlandia complex</taxon>
        <taxon>Oldenlandia</taxon>
    </lineage>
</organism>
<feature type="transmembrane region" description="Helical" evidence="8">
    <location>
        <begin position="21"/>
        <end position="47"/>
    </location>
</feature>
<feature type="transmembrane region" description="Helical" evidence="8">
    <location>
        <begin position="169"/>
        <end position="192"/>
    </location>
</feature>
<evidence type="ECO:0000313" key="10">
    <source>
        <dbReference type="Proteomes" id="UP001161247"/>
    </source>
</evidence>
<dbReference type="Proteomes" id="UP001161247">
    <property type="component" value="Chromosome 4"/>
</dbReference>
<dbReference type="SUPFAM" id="SSF103473">
    <property type="entry name" value="MFS general substrate transporter"/>
    <property type="match status" value="2"/>
</dbReference>
<feature type="transmembrane region" description="Helical" evidence="8">
    <location>
        <begin position="470"/>
        <end position="488"/>
    </location>
</feature>
<dbReference type="GO" id="GO:0016020">
    <property type="term" value="C:membrane"/>
    <property type="evidence" value="ECO:0007669"/>
    <property type="project" value="UniProtKB-SubCell"/>
</dbReference>
<dbReference type="InterPro" id="IPR000109">
    <property type="entry name" value="POT_fam"/>
</dbReference>